<reference evidence="1 2" key="1">
    <citation type="submission" date="2021-06" db="EMBL/GenBank/DDBJ databases">
        <authorList>
            <person name="Palmer J.M."/>
        </authorList>
    </citation>
    <scope>NUCLEOTIDE SEQUENCE [LARGE SCALE GENOMIC DNA]</scope>
    <source>
        <strain evidence="1 2">XC_2019</strain>
        <tissue evidence="1">Muscle</tissue>
    </source>
</reference>
<protein>
    <submittedName>
        <fullName evidence="1">Uncharacterized protein</fullName>
    </submittedName>
</protein>
<dbReference type="EMBL" id="JAHRIN010047508">
    <property type="protein sequence ID" value="MEQ2208050.1"/>
    <property type="molecule type" value="Genomic_DNA"/>
</dbReference>
<sequence>MNSIYVYYRSVVVNIYKHCCNTTVKSLQFWINIDLFYSVFTCLWKYYIDTLYCQKYLCVYFYMHMNFDEIIFIIYKVQFVDGPTVASSRNYNYSVNIFQGLGVCS</sequence>
<organism evidence="1 2">
    <name type="scientific">Xenoophorus captivus</name>
    <dbReference type="NCBI Taxonomy" id="1517983"/>
    <lineage>
        <taxon>Eukaryota</taxon>
        <taxon>Metazoa</taxon>
        <taxon>Chordata</taxon>
        <taxon>Craniata</taxon>
        <taxon>Vertebrata</taxon>
        <taxon>Euteleostomi</taxon>
        <taxon>Actinopterygii</taxon>
        <taxon>Neopterygii</taxon>
        <taxon>Teleostei</taxon>
        <taxon>Neoteleostei</taxon>
        <taxon>Acanthomorphata</taxon>
        <taxon>Ovalentaria</taxon>
        <taxon>Atherinomorphae</taxon>
        <taxon>Cyprinodontiformes</taxon>
        <taxon>Goodeidae</taxon>
        <taxon>Xenoophorus</taxon>
    </lineage>
</organism>
<name>A0ABV0RIS6_9TELE</name>
<dbReference type="Proteomes" id="UP001434883">
    <property type="component" value="Unassembled WGS sequence"/>
</dbReference>
<accession>A0ABV0RIS6</accession>
<evidence type="ECO:0000313" key="2">
    <source>
        <dbReference type="Proteomes" id="UP001434883"/>
    </source>
</evidence>
<comment type="caution">
    <text evidence="1">The sequence shown here is derived from an EMBL/GenBank/DDBJ whole genome shotgun (WGS) entry which is preliminary data.</text>
</comment>
<keyword evidence="2" id="KW-1185">Reference proteome</keyword>
<gene>
    <name evidence="1" type="ORF">XENOCAPTIV_023908</name>
</gene>
<evidence type="ECO:0000313" key="1">
    <source>
        <dbReference type="EMBL" id="MEQ2208050.1"/>
    </source>
</evidence>
<proteinExistence type="predicted"/>